<dbReference type="PANTHER" id="PTHR36922">
    <property type="entry name" value="BLL2446 PROTEIN"/>
    <property type="match status" value="1"/>
</dbReference>
<dbReference type="PANTHER" id="PTHR36922:SF1">
    <property type="entry name" value="DUF1993 DOMAIN-CONTAINING PROTEIN"/>
    <property type="match status" value="1"/>
</dbReference>
<dbReference type="OrthoDB" id="338237at2"/>
<protein>
    <submittedName>
        <fullName evidence="1">DUF1993 domain-containing protein</fullName>
    </submittedName>
</protein>
<proteinExistence type="predicted"/>
<dbReference type="RefSeq" id="WP_106514644.1">
    <property type="nucleotide sequence ID" value="NZ_PXYI01000006.1"/>
</dbReference>
<evidence type="ECO:0000313" key="1">
    <source>
        <dbReference type="EMBL" id="PSJ38575.1"/>
    </source>
</evidence>
<comment type="caution">
    <text evidence="1">The sequence shown here is derived from an EMBL/GenBank/DDBJ whole genome shotgun (WGS) entry which is preliminary data.</text>
</comment>
<dbReference type="Gene3D" id="1.20.120.450">
    <property type="entry name" value="dinb family like domain"/>
    <property type="match status" value="1"/>
</dbReference>
<gene>
    <name evidence="1" type="ORF">C7I55_19345</name>
</gene>
<dbReference type="InterPro" id="IPR018531">
    <property type="entry name" value="DUF1993"/>
</dbReference>
<reference evidence="1 2" key="1">
    <citation type="submission" date="2018-03" db="EMBL/GenBank/DDBJ databases">
        <title>The draft genome of Sphingosinicella sp. GL-C-18.</title>
        <authorList>
            <person name="Liu L."/>
            <person name="Li L."/>
            <person name="Liang L."/>
            <person name="Zhang X."/>
            <person name="Wang T."/>
        </authorList>
    </citation>
    <scope>NUCLEOTIDE SEQUENCE [LARGE SCALE GENOMIC DNA]</scope>
    <source>
        <strain evidence="1 2">GL-C-18</strain>
    </source>
</reference>
<dbReference type="InterPro" id="IPR034660">
    <property type="entry name" value="DinB/YfiT-like"/>
</dbReference>
<organism evidence="1 2">
    <name type="scientific">Allosphingosinicella deserti</name>
    <dbReference type="NCBI Taxonomy" id="2116704"/>
    <lineage>
        <taxon>Bacteria</taxon>
        <taxon>Pseudomonadati</taxon>
        <taxon>Pseudomonadota</taxon>
        <taxon>Alphaproteobacteria</taxon>
        <taxon>Sphingomonadales</taxon>
        <taxon>Sphingomonadaceae</taxon>
        <taxon>Allosphingosinicella</taxon>
    </lineage>
</organism>
<dbReference type="AlphaFoldDB" id="A0A2P7QKT4"/>
<sequence length="173" mass="18881">MSFSIYDASAPLFVRSLRTMRAWLDKAAAEKDEAQLLEARLAPDMRPFPAQYQMASDSAKNAIARLCGVEAPSMPDTEASFSELKDRCDRTIAFIESVDPAAFAGAEAREVELRFPGGIGYRWAGAAYLTGFAIPNFFFHVTTAYAILRASGVSIGKPDYLQHLGPPNLQPEG</sequence>
<evidence type="ECO:0000313" key="2">
    <source>
        <dbReference type="Proteomes" id="UP000241167"/>
    </source>
</evidence>
<dbReference type="Proteomes" id="UP000241167">
    <property type="component" value="Unassembled WGS sequence"/>
</dbReference>
<dbReference type="SUPFAM" id="SSF109854">
    <property type="entry name" value="DinB/YfiT-like putative metalloenzymes"/>
    <property type="match status" value="1"/>
</dbReference>
<keyword evidence="2" id="KW-1185">Reference proteome</keyword>
<dbReference type="Pfam" id="PF09351">
    <property type="entry name" value="DUF1993"/>
    <property type="match status" value="1"/>
</dbReference>
<dbReference type="EMBL" id="PXYI01000006">
    <property type="protein sequence ID" value="PSJ38575.1"/>
    <property type="molecule type" value="Genomic_DNA"/>
</dbReference>
<accession>A0A2P7QKT4</accession>
<name>A0A2P7QKT4_9SPHN</name>